<dbReference type="AlphaFoldDB" id="E5Y6I5"/>
<dbReference type="Pfam" id="PF08241">
    <property type="entry name" value="Methyltransf_11"/>
    <property type="match status" value="1"/>
</dbReference>
<dbReference type="EMBL" id="ADCP02000003">
    <property type="protein sequence ID" value="EFV44457.1"/>
    <property type="molecule type" value="Genomic_DNA"/>
</dbReference>
<dbReference type="PANTHER" id="PTHR42912">
    <property type="entry name" value="METHYLTRANSFERASE"/>
    <property type="match status" value="1"/>
</dbReference>
<dbReference type="RefSeq" id="WP_005027378.1">
    <property type="nucleotide sequence ID" value="NZ_KE150240.1"/>
</dbReference>
<dbReference type="eggNOG" id="COG2226">
    <property type="taxonomic scope" value="Bacteria"/>
</dbReference>
<sequence>MIPQHREEPLYQRELFRLASADCLRPGGVELTERGLAHCAFGVGERVADLGCGPGVTLALLAERGLSPVGMDRSAAMLQEAERRLSGVPLLAGTLEGLPFRDACMDGIVCECVLSLSCTPERALGEMGRVLRPGGRLLLTDIVVREGSHGAGGQGCARGAVPADVVAERLARQGFRILASEDHSRLLGELAGRLLFQGVPRSALLAWMGACPGGGGSACSGKRFGYWMFVAEKGNK</sequence>
<dbReference type="NCBIfam" id="NF045667">
    <property type="entry name" value="MTase_DVU1556"/>
    <property type="match status" value="1"/>
</dbReference>
<dbReference type="GO" id="GO:0008757">
    <property type="term" value="F:S-adenosylmethionine-dependent methyltransferase activity"/>
    <property type="evidence" value="ECO:0007669"/>
    <property type="project" value="InterPro"/>
</dbReference>
<dbReference type="Proteomes" id="UP000006034">
    <property type="component" value="Unassembled WGS sequence"/>
</dbReference>
<evidence type="ECO:0000313" key="2">
    <source>
        <dbReference type="EMBL" id="EFV44457.1"/>
    </source>
</evidence>
<dbReference type="HOGENOM" id="CLU_039068_9_1_7"/>
<reference evidence="2 3" key="1">
    <citation type="submission" date="2010-10" db="EMBL/GenBank/DDBJ databases">
        <authorList>
            <consortium name="The Broad Institute Genome Sequencing Platform"/>
            <person name="Ward D."/>
            <person name="Earl A."/>
            <person name="Feldgarden M."/>
            <person name="Young S.K."/>
            <person name="Gargeya S."/>
            <person name="Zeng Q."/>
            <person name="Alvarado L."/>
            <person name="Berlin A."/>
            <person name="Bochicchio J."/>
            <person name="Chapman S.B."/>
            <person name="Chen Z."/>
            <person name="Freedman E."/>
            <person name="Gellesch M."/>
            <person name="Goldberg J."/>
            <person name="Griggs A."/>
            <person name="Gujja S."/>
            <person name="Heilman E."/>
            <person name="Heiman D."/>
            <person name="Howarth C."/>
            <person name="Mehta T."/>
            <person name="Neiman D."/>
            <person name="Pearson M."/>
            <person name="Roberts A."/>
            <person name="Saif S."/>
            <person name="Shea T."/>
            <person name="Shenoy N."/>
            <person name="Sisk P."/>
            <person name="Stolte C."/>
            <person name="Sykes S."/>
            <person name="White J."/>
            <person name="Yandava C."/>
            <person name="Allen-Vercoe E."/>
            <person name="Sibley C."/>
            <person name="Ambrose C.E."/>
            <person name="Strauss J."/>
            <person name="Daigneault M."/>
            <person name="Haas B."/>
            <person name="Nusbaum C."/>
            <person name="Birren B."/>
        </authorList>
    </citation>
    <scope>NUCLEOTIDE SEQUENCE [LARGE SCALE GENOMIC DNA]</scope>
    <source>
        <strain evidence="2 3">3_1_6</strain>
    </source>
</reference>
<dbReference type="GeneID" id="78087477"/>
<dbReference type="InterPro" id="IPR029063">
    <property type="entry name" value="SAM-dependent_MTases_sf"/>
</dbReference>
<evidence type="ECO:0000259" key="1">
    <source>
        <dbReference type="Pfam" id="PF08241"/>
    </source>
</evidence>
<reference evidence="2 3" key="2">
    <citation type="submission" date="2013-04" db="EMBL/GenBank/DDBJ databases">
        <title>The Genome Sequence of Bilophila wadsworthia 3_1_6.</title>
        <authorList>
            <consortium name="The Broad Institute Genomics Platform"/>
            <person name="Earl A."/>
            <person name="Ward D."/>
            <person name="Feldgarden M."/>
            <person name="Gevers D."/>
            <person name="Sibley C."/>
            <person name="Strauss J."/>
            <person name="Allen-Vercoe E."/>
            <person name="Walker B."/>
            <person name="Young S."/>
            <person name="Zeng Q."/>
            <person name="Gargeya S."/>
            <person name="Fitzgerald M."/>
            <person name="Haas B."/>
            <person name="Abouelleil A."/>
            <person name="Allen A.W."/>
            <person name="Alvarado L."/>
            <person name="Arachchi H.M."/>
            <person name="Berlin A.M."/>
            <person name="Chapman S.B."/>
            <person name="Gainer-Dewar J."/>
            <person name="Goldberg J."/>
            <person name="Griggs A."/>
            <person name="Gujja S."/>
            <person name="Hansen M."/>
            <person name="Howarth C."/>
            <person name="Imamovic A."/>
            <person name="Ireland A."/>
            <person name="Larimer J."/>
            <person name="McCowan C."/>
            <person name="Murphy C."/>
            <person name="Pearson M."/>
            <person name="Poon T.W."/>
            <person name="Priest M."/>
            <person name="Roberts A."/>
            <person name="Saif S."/>
            <person name="Shea T."/>
            <person name="Sisk P."/>
            <person name="Sykes S."/>
            <person name="Wortman J."/>
            <person name="Nusbaum C."/>
            <person name="Birren B."/>
        </authorList>
    </citation>
    <scope>NUCLEOTIDE SEQUENCE [LARGE SCALE GENOMIC DNA]</scope>
    <source>
        <strain evidence="2 3">3_1_6</strain>
    </source>
</reference>
<dbReference type="InterPro" id="IPR050508">
    <property type="entry name" value="Methyltransf_Superfamily"/>
</dbReference>
<organism evidence="2 3">
    <name type="scientific">Bilophila wadsworthia (strain 3_1_6)</name>
    <dbReference type="NCBI Taxonomy" id="563192"/>
    <lineage>
        <taxon>Bacteria</taxon>
        <taxon>Pseudomonadati</taxon>
        <taxon>Thermodesulfobacteriota</taxon>
        <taxon>Desulfovibrionia</taxon>
        <taxon>Desulfovibrionales</taxon>
        <taxon>Desulfovibrionaceae</taxon>
        <taxon>Bilophila</taxon>
    </lineage>
</organism>
<dbReference type="STRING" id="563192.HMPREF0179_01798"/>
<dbReference type="InterPro" id="IPR013216">
    <property type="entry name" value="Methyltransf_11"/>
</dbReference>
<accession>E5Y6I5</accession>
<proteinExistence type="predicted"/>
<dbReference type="CDD" id="cd02440">
    <property type="entry name" value="AdoMet_MTases"/>
    <property type="match status" value="1"/>
</dbReference>
<feature type="domain" description="Methyltransferase type 11" evidence="1">
    <location>
        <begin position="49"/>
        <end position="138"/>
    </location>
</feature>
<comment type="caution">
    <text evidence="2">The sequence shown here is derived from an EMBL/GenBank/DDBJ whole genome shotgun (WGS) entry which is preliminary data.</text>
</comment>
<dbReference type="OrthoDB" id="9769602at2"/>
<evidence type="ECO:0000313" key="3">
    <source>
        <dbReference type="Proteomes" id="UP000006034"/>
    </source>
</evidence>
<gene>
    <name evidence="2" type="ORF">HMPREF0179_01798</name>
</gene>
<keyword evidence="3" id="KW-1185">Reference proteome</keyword>
<dbReference type="SUPFAM" id="SSF53335">
    <property type="entry name" value="S-adenosyl-L-methionine-dependent methyltransferases"/>
    <property type="match status" value="1"/>
</dbReference>
<protein>
    <recommendedName>
        <fullName evidence="1">Methyltransferase type 11 domain-containing protein</fullName>
    </recommendedName>
</protein>
<dbReference type="Gene3D" id="3.40.50.150">
    <property type="entry name" value="Vaccinia Virus protein VP39"/>
    <property type="match status" value="1"/>
</dbReference>
<name>E5Y6I5_BILW3</name>